<keyword evidence="2" id="KW-0812">Transmembrane</keyword>
<proteinExistence type="predicted"/>
<keyword evidence="2" id="KW-0472">Membrane</keyword>
<evidence type="ECO:0000256" key="2">
    <source>
        <dbReference type="SAM" id="Phobius"/>
    </source>
</evidence>
<dbReference type="InterPro" id="IPR013229">
    <property type="entry name" value="PEGA"/>
</dbReference>
<dbReference type="Proteomes" id="UP000028725">
    <property type="component" value="Unassembled WGS sequence"/>
</dbReference>
<feature type="domain" description="PEGA" evidence="3">
    <location>
        <begin position="18"/>
        <end position="67"/>
    </location>
</feature>
<protein>
    <recommendedName>
        <fullName evidence="3">PEGA domain-containing protein</fullName>
    </recommendedName>
</protein>
<feature type="transmembrane region" description="Helical" evidence="2">
    <location>
        <begin position="75"/>
        <end position="94"/>
    </location>
</feature>
<keyword evidence="2" id="KW-1133">Transmembrane helix</keyword>
<feature type="compositionally biased region" description="Pro residues" evidence="1">
    <location>
        <begin position="125"/>
        <end position="138"/>
    </location>
</feature>
<evidence type="ECO:0000256" key="1">
    <source>
        <dbReference type="SAM" id="MobiDB-lite"/>
    </source>
</evidence>
<sequence length="138" mass="15072">MAATCTALVFSTACASSTVIRSDPSGATVYIDGSKVGQTPYVHTDTKTVSSTTRVKLRREGYEDYETFFVRNEEFQVGPCIGGFFVLVPFLWIMGYKPERLYELTPLSGAPVAPQQQQQPEPYILTPPPPPPPTPGSP</sequence>
<evidence type="ECO:0000313" key="4">
    <source>
        <dbReference type="EMBL" id="KFE72478.1"/>
    </source>
</evidence>
<name>A0A085WXR5_9BACT</name>
<organism evidence="4 5">
    <name type="scientific">Hyalangium minutum</name>
    <dbReference type="NCBI Taxonomy" id="394096"/>
    <lineage>
        <taxon>Bacteria</taxon>
        <taxon>Pseudomonadati</taxon>
        <taxon>Myxococcota</taxon>
        <taxon>Myxococcia</taxon>
        <taxon>Myxococcales</taxon>
        <taxon>Cystobacterineae</taxon>
        <taxon>Archangiaceae</taxon>
        <taxon>Hyalangium</taxon>
    </lineage>
</organism>
<reference evidence="4 5" key="1">
    <citation type="submission" date="2014-04" db="EMBL/GenBank/DDBJ databases">
        <title>Genome assembly of Hyalangium minutum DSM 14724.</title>
        <authorList>
            <person name="Sharma G."/>
            <person name="Subramanian S."/>
        </authorList>
    </citation>
    <scope>NUCLEOTIDE SEQUENCE [LARGE SCALE GENOMIC DNA]</scope>
    <source>
        <strain evidence="4 5">DSM 14724</strain>
    </source>
</reference>
<feature type="region of interest" description="Disordered" evidence="1">
    <location>
        <begin position="110"/>
        <end position="138"/>
    </location>
</feature>
<evidence type="ECO:0000259" key="3">
    <source>
        <dbReference type="Pfam" id="PF08308"/>
    </source>
</evidence>
<keyword evidence="5" id="KW-1185">Reference proteome</keyword>
<accession>A0A085WXR5</accession>
<dbReference type="AlphaFoldDB" id="A0A085WXR5"/>
<gene>
    <name evidence="4" type="ORF">DB31_0741</name>
</gene>
<comment type="caution">
    <text evidence="4">The sequence shown here is derived from an EMBL/GenBank/DDBJ whole genome shotgun (WGS) entry which is preliminary data.</text>
</comment>
<evidence type="ECO:0000313" key="5">
    <source>
        <dbReference type="Proteomes" id="UP000028725"/>
    </source>
</evidence>
<dbReference type="Pfam" id="PF08308">
    <property type="entry name" value="PEGA"/>
    <property type="match status" value="1"/>
</dbReference>
<dbReference type="EMBL" id="JMCB01000001">
    <property type="protein sequence ID" value="KFE72478.1"/>
    <property type="molecule type" value="Genomic_DNA"/>
</dbReference>